<keyword evidence="3" id="KW-1185">Reference proteome</keyword>
<gene>
    <name evidence="2" type="ORF">GSTUAT00005140001</name>
</gene>
<organism evidence="2 3">
    <name type="scientific">Tuber aestivum</name>
    <name type="common">summer truffle</name>
    <dbReference type="NCBI Taxonomy" id="59557"/>
    <lineage>
        <taxon>Eukaryota</taxon>
        <taxon>Fungi</taxon>
        <taxon>Dikarya</taxon>
        <taxon>Ascomycota</taxon>
        <taxon>Pezizomycotina</taxon>
        <taxon>Pezizomycetes</taxon>
        <taxon>Pezizales</taxon>
        <taxon>Tuberaceae</taxon>
        <taxon>Tuber</taxon>
    </lineage>
</organism>
<name>A0A292PVJ7_9PEZI</name>
<feature type="non-terminal residue" evidence="2">
    <location>
        <position position="1"/>
    </location>
</feature>
<feature type="compositionally biased region" description="Polar residues" evidence="1">
    <location>
        <begin position="302"/>
        <end position="312"/>
    </location>
</feature>
<feature type="region of interest" description="Disordered" evidence="1">
    <location>
        <begin position="257"/>
        <end position="339"/>
    </location>
</feature>
<dbReference type="EMBL" id="LN891039">
    <property type="protein sequence ID" value="CUS10755.1"/>
    <property type="molecule type" value="Genomic_DNA"/>
</dbReference>
<feature type="region of interest" description="Disordered" evidence="1">
    <location>
        <begin position="429"/>
        <end position="462"/>
    </location>
</feature>
<sequence>MPLDDGLPIFHLTPQPREPHITTLTFTVNGSQPTASYTKTRAPDVDATYSTTLHDAFVPDILYATVIATPEIVQQQSSSPGSPPPPAKVLLPKEFPLQLFNPDSTVIVTYNYSTFRGNFWEFSLPKTSFLSPTASRLDAASAAHLNALSHLPRATFRWRKEGGVLSKSMLRCSLVSPANLGNGPKKAGANEPDIPIATFEGLGDKKGMGDITIYQSNLKRVEVEDLKGLEVVLVLSAMAIGDMWFCPTSLMFNLTPASTSSPATAATVASPNGERRRTSSAPSIPPPAIATPTTQHPPHVTYPQTRRTSYPQHTPPPQQRDYQSRRAEEAARRAAQLKKEEEATLRMLAEEEARERQRREIQVERETQRLRMVYEREKAAVMQQQQQQQRPPVVGGGGGRLPAVGGGGGLKPIQEGKKVSSRKSFLGLRFGGSGGDAGARTGGVGGGKVRGGKLSKKGSSMF</sequence>
<evidence type="ECO:0000313" key="2">
    <source>
        <dbReference type="EMBL" id="CUS10755.1"/>
    </source>
</evidence>
<reference evidence="2" key="1">
    <citation type="submission" date="2015-10" db="EMBL/GenBank/DDBJ databases">
        <authorList>
            <person name="Regsiter A."/>
            <person name="william w."/>
        </authorList>
    </citation>
    <scope>NUCLEOTIDE SEQUENCE</scope>
    <source>
        <strain evidence="2">Montdore</strain>
    </source>
</reference>
<protein>
    <submittedName>
        <fullName evidence="2">Uncharacterized protein</fullName>
    </submittedName>
</protein>
<dbReference type="Proteomes" id="UP001412239">
    <property type="component" value="Unassembled WGS sequence"/>
</dbReference>
<feature type="compositionally biased region" description="Gly residues" evidence="1">
    <location>
        <begin position="429"/>
        <end position="449"/>
    </location>
</feature>
<feature type="compositionally biased region" description="Basic and acidic residues" evidence="1">
    <location>
        <begin position="322"/>
        <end position="339"/>
    </location>
</feature>
<feature type="compositionally biased region" description="Low complexity" evidence="1">
    <location>
        <begin position="257"/>
        <end position="271"/>
    </location>
</feature>
<evidence type="ECO:0000256" key="1">
    <source>
        <dbReference type="SAM" id="MobiDB-lite"/>
    </source>
</evidence>
<proteinExistence type="predicted"/>
<accession>A0A292PVJ7</accession>
<evidence type="ECO:0000313" key="3">
    <source>
        <dbReference type="Proteomes" id="UP001412239"/>
    </source>
</evidence>
<dbReference type="AlphaFoldDB" id="A0A292PVJ7"/>